<dbReference type="SUPFAM" id="SSF56672">
    <property type="entry name" value="DNA/RNA polymerases"/>
    <property type="match status" value="1"/>
</dbReference>
<evidence type="ECO:0008006" key="3">
    <source>
        <dbReference type="Google" id="ProtNLM"/>
    </source>
</evidence>
<gene>
    <name evidence="1" type="ORF">RO3G_07973</name>
</gene>
<dbReference type="Proteomes" id="UP000009138">
    <property type="component" value="Unassembled WGS sequence"/>
</dbReference>
<dbReference type="STRING" id="246409.I1C488"/>
<dbReference type="InterPro" id="IPR043502">
    <property type="entry name" value="DNA/RNA_pol_sf"/>
</dbReference>
<dbReference type="RefSeq" id="XP_067518664.1">
    <property type="nucleotide sequence ID" value="XM_067662563.1"/>
</dbReference>
<dbReference type="EMBL" id="CH476736">
    <property type="protein sequence ID" value="EIE83268.1"/>
    <property type="molecule type" value="Genomic_DNA"/>
</dbReference>
<name>I1C488_RHIO9</name>
<accession>I1C488</accession>
<proteinExistence type="predicted"/>
<protein>
    <recommendedName>
        <fullName evidence="3">Reverse transcriptase domain-containing protein</fullName>
    </recommendedName>
</protein>
<sequence length="177" mass="19648">MSIGTDFMTKLGIGLTGLPYKWDTDEVDNIQAAQSKYSDNSELLEEVDKEMSELEDCPAGTPEQLQSAINDIKPLIQLNQGIPRGSFCTIPESVVSIETPENVTSYRSPYPIALVYHQVVQDQINEWLENGVIKRAPANTEWNSALTVVKKTNAKGEITGYRVCHDPRHINALLSSI</sequence>
<evidence type="ECO:0000313" key="2">
    <source>
        <dbReference type="Proteomes" id="UP000009138"/>
    </source>
</evidence>
<evidence type="ECO:0000313" key="1">
    <source>
        <dbReference type="EMBL" id="EIE83268.1"/>
    </source>
</evidence>
<dbReference type="VEuPathDB" id="FungiDB:RO3G_07973"/>
<organism evidence="1 2">
    <name type="scientific">Rhizopus delemar (strain RA 99-880 / ATCC MYA-4621 / FGSC 9543 / NRRL 43880)</name>
    <name type="common">Mucormycosis agent</name>
    <name type="synonym">Rhizopus arrhizus var. delemar</name>
    <dbReference type="NCBI Taxonomy" id="246409"/>
    <lineage>
        <taxon>Eukaryota</taxon>
        <taxon>Fungi</taxon>
        <taxon>Fungi incertae sedis</taxon>
        <taxon>Mucoromycota</taxon>
        <taxon>Mucoromycotina</taxon>
        <taxon>Mucoromycetes</taxon>
        <taxon>Mucorales</taxon>
        <taxon>Mucorineae</taxon>
        <taxon>Rhizopodaceae</taxon>
        <taxon>Rhizopus</taxon>
    </lineage>
</organism>
<reference evidence="1 2" key="1">
    <citation type="journal article" date="2009" name="PLoS Genet.">
        <title>Genomic analysis of the basal lineage fungus Rhizopus oryzae reveals a whole-genome duplication.</title>
        <authorList>
            <person name="Ma L.-J."/>
            <person name="Ibrahim A.S."/>
            <person name="Skory C."/>
            <person name="Grabherr M.G."/>
            <person name="Burger G."/>
            <person name="Butler M."/>
            <person name="Elias M."/>
            <person name="Idnurm A."/>
            <person name="Lang B.F."/>
            <person name="Sone T."/>
            <person name="Abe A."/>
            <person name="Calvo S.E."/>
            <person name="Corrochano L.M."/>
            <person name="Engels R."/>
            <person name="Fu J."/>
            <person name="Hansberg W."/>
            <person name="Kim J.-M."/>
            <person name="Kodira C.D."/>
            <person name="Koehrsen M.J."/>
            <person name="Liu B."/>
            <person name="Miranda-Saavedra D."/>
            <person name="O'Leary S."/>
            <person name="Ortiz-Castellanos L."/>
            <person name="Poulter R."/>
            <person name="Rodriguez-Romero J."/>
            <person name="Ruiz-Herrera J."/>
            <person name="Shen Y.-Q."/>
            <person name="Zeng Q."/>
            <person name="Galagan J."/>
            <person name="Birren B.W."/>
            <person name="Cuomo C.A."/>
            <person name="Wickes B.L."/>
        </authorList>
    </citation>
    <scope>NUCLEOTIDE SEQUENCE [LARGE SCALE GENOMIC DNA]</scope>
    <source>
        <strain evidence="2">RA 99-880 / ATCC MYA-4621 / FGSC 9543 / NRRL 43880</strain>
    </source>
</reference>
<dbReference type="Gene3D" id="3.10.10.10">
    <property type="entry name" value="HIV Type 1 Reverse Transcriptase, subunit A, domain 1"/>
    <property type="match status" value="1"/>
</dbReference>
<dbReference type="OMA" id="QIDESMD"/>
<dbReference type="GeneID" id="93614944"/>
<dbReference type="InParanoid" id="I1C488"/>
<dbReference type="AlphaFoldDB" id="I1C488"/>
<keyword evidence="2" id="KW-1185">Reference proteome</keyword>
<dbReference type="OrthoDB" id="10267344at2759"/>